<sequence>METHKAINPATQAATAAKNPDEKEEAPPASEVGWMTSVKDWAGVMISAQTLTGRVLLFHHVRLEWIRLGPSGVIVRDNEFDLRSLTDVESSLKISDSGLAGTGLTVSWDPVCVQLCNSGSSASVNDAAESTSAFRLAPL</sequence>
<evidence type="ECO:0000313" key="3">
    <source>
        <dbReference type="Proteomes" id="UP001497482"/>
    </source>
</evidence>
<feature type="region of interest" description="Disordered" evidence="1">
    <location>
        <begin position="1"/>
        <end position="31"/>
    </location>
</feature>
<organism evidence="2 3">
    <name type="scientific">Knipowitschia caucasica</name>
    <name type="common">Caucasian dwarf goby</name>
    <name type="synonym">Pomatoschistus caucasicus</name>
    <dbReference type="NCBI Taxonomy" id="637954"/>
    <lineage>
        <taxon>Eukaryota</taxon>
        <taxon>Metazoa</taxon>
        <taxon>Chordata</taxon>
        <taxon>Craniata</taxon>
        <taxon>Vertebrata</taxon>
        <taxon>Euteleostomi</taxon>
        <taxon>Actinopterygii</taxon>
        <taxon>Neopterygii</taxon>
        <taxon>Teleostei</taxon>
        <taxon>Neoteleostei</taxon>
        <taxon>Acanthomorphata</taxon>
        <taxon>Gobiaria</taxon>
        <taxon>Gobiiformes</taxon>
        <taxon>Gobioidei</taxon>
        <taxon>Gobiidae</taxon>
        <taxon>Gobiinae</taxon>
        <taxon>Knipowitschia</taxon>
    </lineage>
</organism>
<protein>
    <submittedName>
        <fullName evidence="2">Uncharacterized protein</fullName>
    </submittedName>
</protein>
<name>A0AAV2JP85_KNICA</name>
<feature type="compositionally biased region" description="Low complexity" evidence="1">
    <location>
        <begin position="1"/>
        <end position="18"/>
    </location>
</feature>
<proteinExistence type="predicted"/>
<gene>
    <name evidence="2" type="ORF">KC01_LOCUS8801</name>
</gene>
<evidence type="ECO:0000313" key="2">
    <source>
        <dbReference type="EMBL" id="CAL1577452.1"/>
    </source>
</evidence>
<evidence type="ECO:0000256" key="1">
    <source>
        <dbReference type="SAM" id="MobiDB-lite"/>
    </source>
</evidence>
<dbReference type="AlphaFoldDB" id="A0AAV2JP85"/>
<dbReference type="Proteomes" id="UP001497482">
    <property type="component" value="Chromosome 13"/>
</dbReference>
<reference evidence="2 3" key="1">
    <citation type="submission" date="2024-04" db="EMBL/GenBank/DDBJ databases">
        <authorList>
            <person name="Waldvogel A.-M."/>
            <person name="Schoenle A."/>
        </authorList>
    </citation>
    <scope>NUCLEOTIDE SEQUENCE [LARGE SCALE GENOMIC DNA]</scope>
</reference>
<keyword evidence="3" id="KW-1185">Reference proteome</keyword>
<accession>A0AAV2JP85</accession>
<dbReference type="EMBL" id="OZ035835">
    <property type="protein sequence ID" value="CAL1577452.1"/>
    <property type="molecule type" value="Genomic_DNA"/>
</dbReference>